<evidence type="ECO:0000259" key="12">
    <source>
        <dbReference type="PROSITE" id="PS50109"/>
    </source>
</evidence>
<keyword evidence="5 14" id="KW-0808">Transferase</keyword>
<dbReference type="Gene3D" id="3.30.565.10">
    <property type="entry name" value="Histidine kinase-like ATPase, C-terminal domain"/>
    <property type="match status" value="1"/>
</dbReference>
<dbReference type="PROSITE" id="PS50885">
    <property type="entry name" value="HAMP"/>
    <property type="match status" value="1"/>
</dbReference>
<keyword evidence="9" id="KW-0902">Two-component regulatory system</keyword>
<dbReference type="InterPro" id="IPR036097">
    <property type="entry name" value="HisK_dim/P_sf"/>
</dbReference>
<dbReference type="InterPro" id="IPR003661">
    <property type="entry name" value="HisK_dim/P_dom"/>
</dbReference>
<dbReference type="Pfam" id="PF02518">
    <property type="entry name" value="HATPase_c"/>
    <property type="match status" value="1"/>
</dbReference>
<dbReference type="PROSITE" id="PS50109">
    <property type="entry name" value="HIS_KIN"/>
    <property type="match status" value="1"/>
</dbReference>
<dbReference type="InterPro" id="IPR005467">
    <property type="entry name" value="His_kinase_dom"/>
</dbReference>
<dbReference type="PANTHER" id="PTHR45436:SF1">
    <property type="entry name" value="SENSOR PROTEIN QSEC"/>
    <property type="match status" value="1"/>
</dbReference>
<keyword evidence="4" id="KW-0597">Phosphoprotein</keyword>
<dbReference type="SUPFAM" id="SSF47384">
    <property type="entry name" value="Homodimeric domain of signal transducing histidine kinase"/>
    <property type="match status" value="1"/>
</dbReference>
<dbReference type="InterPro" id="IPR013727">
    <property type="entry name" value="2CSK_N"/>
</dbReference>
<name>A0ABV0BFP5_9HYPH</name>
<dbReference type="CDD" id="cd00075">
    <property type="entry name" value="HATPase"/>
    <property type="match status" value="1"/>
</dbReference>
<reference evidence="14 15" key="1">
    <citation type="submission" date="2024-04" db="EMBL/GenBank/DDBJ databases">
        <title>A novel species isolated from cricket.</title>
        <authorList>
            <person name="Wang H.-C."/>
        </authorList>
    </citation>
    <scope>NUCLEOTIDE SEQUENCE [LARGE SCALE GENOMIC DNA]</scope>
    <source>
        <strain evidence="14 15">WL0021</strain>
    </source>
</reference>
<keyword evidence="6 11" id="KW-0812">Transmembrane</keyword>
<dbReference type="SUPFAM" id="SSF55874">
    <property type="entry name" value="ATPase domain of HSP90 chaperone/DNA topoisomerase II/histidine kinase"/>
    <property type="match status" value="1"/>
</dbReference>
<evidence type="ECO:0000256" key="6">
    <source>
        <dbReference type="ARBA" id="ARBA00022692"/>
    </source>
</evidence>
<dbReference type="EC" id="2.7.13.3" evidence="3"/>
<dbReference type="CDD" id="cd00082">
    <property type="entry name" value="HisKA"/>
    <property type="match status" value="1"/>
</dbReference>
<evidence type="ECO:0000256" key="4">
    <source>
        <dbReference type="ARBA" id="ARBA00022553"/>
    </source>
</evidence>
<keyword evidence="15" id="KW-1185">Reference proteome</keyword>
<evidence type="ECO:0000256" key="3">
    <source>
        <dbReference type="ARBA" id="ARBA00012438"/>
    </source>
</evidence>
<feature type="domain" description="HAMP" evidence="13">
    <location>
        <begin position="187"/>
        <end position="238"/>
    </location>
</feature>
<evidence type="ECO:0000259" key="13">
    <source>
        <dbReference type="PROSITE" id="PS50885"/>
    </source>
</evidence>
<evidence type="ECO:0000256" key="5">
    <source>
        <dbReference type="ARBA" id="ARBA00022679"/>
    </source>
</evidence>
<feature type="domain" description="Histidine kinase" evidence="12">
    <location>
        <begin position="246"/>
        <end position="459"/>
    </location>
</feature>
<organism evidence="14 15">
    <name type="scientific">Hohaiivirga grylli</name>
    <dbReference type="NCBI Taxonomy" id="3133970"/>
    <lineage>
        <taxon>Bacteria</taxon>
        <taxon>Pseudomonadati</taxon>
        <taxon>Pseudomonadota</taxon>
        <taxon>Alphaproteobacteria</taxon>
        <taxon>Hyphomicrobiales</taxon>
        <taxon>Methylobacteriaceae</taxon>
        <taxon>Hohaiivirga</taxon>
    </lineage>
</organism>
<comment type="catalytic activity">
    <reaction evidence="1">
        <text>ATP + protein L-histidine = ADP + protein N-phospho-L-histidine.</text>
        <dbReference type="EC" id="2.7.13.3"/>
    </reaction>
</comment>
<dbReference type="Gene3D" id="1.10.287.130">
    <property type="match status" value="1"/>
</dbReference>
<proteinExistence type="predicted"/>
<feature type="transmembrane region" description="Helical" evidence="11">
    <location>
        <begin position="12"/>
        <end position="34"/>
    </location>
</feature>
<feature type="transmembrane region" description="Helical" evidence="11">
    <location>
        <begin position="167"/>
        <end position="190"/>
    </location>
</feature>
<dbReference type="Pfam" id="PF00512">
    <property type="entry name" value="HisKA"/>
    <property type="match status" value="1"/>
</dbReference>
<evidence type="ECO:0000313" key="15">
    <source>
        <dbReference type="Proteomes" id="UP001418637"/>
    </source>
</evidence>
<dbReference type="InterPro" id="IPR036890">
    <property type="entry name" value="HATPase_C_sf"/>
</dbReference>
<keyword evidence="8 11" id="KW-1133">Transmembrane helix</keyword>
<comment type="subcellular location">
    <subcellularLocation>
        <location evidence="2">Membrane</location>
    </subcellularLocation>
</comment>
<dbReference type="InterPro" id="IPR003594">
    <property type="entry name" value="HATPase_dom"/>
</dbReference>
<evidence type="ECO:0000256" key="7">
    <source>
        <dbReference type="ARBA" id="ARBA00022777"/>
    </source>
</evidence>
<dbReference type="InterPro" id="IPR003660">
    <property type="entry name" value="HAMP_dom"/>
</dbReference>
<protein>
    <recommendedName>
        <fullName evidence="3">histidine kinase</fullName>
        <ecNumber evidence="3">2.7.13.3</ecNumber>
    </recommendedName>
</protein>
<gene>
    <name evidence="14" type="ORF">WJT86_01800</name>
</gene>
<accession>A0ABV0BFP5</accession>
<keyword evidence="10 11" id="KW-0472">Membrane</keyword>
<evidence type="ECO:0000313" key="14">
    <source>
        <dbReference type="EMBL" id="MEN3929793.1"/>
    </source>
</evidence>
<evidence type="ECO:0000256" key="10">
    <source>
        <dbReference type="ARBA" id="ARBA00023136"/>
    </source>
</evidence>
<dbReference type="GO" id="GO:0004673">
    <property type="term" value="F:protein histidine kinase activity"/>
    <property type="evidence" value="ECO:0007669"/>
    <property type="project" value="UniProtKB-EC"/>
</dbReference>
<evidence type="ECO:0000256" key="11">
    <source>
        <dbReference type="SAM" id="Phobius"/>
    </source>
</evidence>
<dbReference type="PANTHER" id="PTHR45436">
    <property type="entry name" value="SENSOR HISTIDINE KINASE YKOH"/>
    <property type="match status" value="1"/>
</dbReference>
<evidence type="ECO:0000256" key="2">
    <source>
        <dbReference type="ARBA" id="ARBA00004370"/>
    </source>
</evidence>
<comment type="caution">
    <text evidence="14">The sequence shown here is derived from an EMBL/GenBank/DDBJ whole genome shotgun (WGS) entry which is preliminary data.</text>
</comment>
<dbReference type="EMBL" id="JBBYXI010000001">
    <property type="protein sequence ID" value="MEN3929793.1"/>
    <property type="molecule type" value="Genomic_DNA"/>
</dbReference>
<dbReference type="SMART" id="SM00388">
    <property type="entry name" value="HisKA"/>
    <property type="match status" value="1"/>
</dbReference>
<keyword evidence="7 14" id="KW-0418">Kinase</keyword>
<dbReference type="Proteomes" id="UP001418637">
    <property type="component" value="Unassembled WGS sequence"/>
</dbReference>
<evidence type="ECO:0000256" key="8">
    <source>
        <dbReference type="ARBA" id="ARBA00022989"/>
    </source>
</evidence>
<evidence type="ECO:0000256" key="9">
    <source>
        <dbReference type="ARBA" id="ARBA00023012"/>
    </source>
</evidence>
<dbReference type="PRINTS" id="PR00344">
    <property type="entry name" value="BCTRLSENSOR"/>
</dbReference>
<dbReference type="Pfam" id="PF08521">
    <property type="entry name" value="2CSK_N"/>
    <property type="match status" value="1"/>
</dbReference>
<sequence>MRPEPSLFRRLALRICLVLAFGAAILISAAWYYARMAADDAYDRLLLGAALQISENLTVESGAIVATLPTSAFQLLGLAESDRIFYRIVGPSNQTLTGYNDLKTKEALDKIQTKPVLETGTYKGEQVRIAIVPRTLSDPAVPGRVHIIVAQTTEARRAQAEKLTLQASLLVVVMSLVALAGAMLAIRYALQPLEELGMTLRRRDPRNLTPVNVPVPRELKPFVGSINHFMHRLNERVSLLQRFVADAAHQIRTPLTALSAQIDLLESEKLDASGRQHLERIQQRTSELAHLTNQLLSHAMVIHRADSVQLKPYNLIDVTRQAFRAAVPITLDPDIIVSFEAPDDDPIILADAVSLREAIVNVIDNALRHGTQSRLEVRVCMAEDQATVEVEDDGSGIPPDEWEHVTRRFESSKHSEGGSGLGFAIASEVLTAHGGRLRFREKEADRRGFTVILELPCLNAEEARYMRLASQAPFASQQS</sequence>
<dbReference type="SMART" id="SM00387">
    <property type="entry name" value="HATPase_c"/>
    <property type="match status" value="1"/>
</dbReference>
<dbReference type="RefSeq" id="WP_346335777.1">
    <property type="nucleotide sequence ID" value="NZ_JBBYXI010000001.1"/>
</dbReference>
<evidence type="ECO:0000256" key="1">
    <source>
        <dbReference type="ARBA" id="ARBA00000085"/>
    </source>
</evidence>
<dbReference type="InterPro" id="IPR004358">
    <property type="entry name" value="Sig_transdc_His_kin-like_C"/>
</dbReference>
<dbReference type="InterPro" id="IPR050428">
    <property type="entry name" value="TCS_sensor_his_kinase"/>
</dbReference>